<name>A0A1V9G8L1_9BACT</name>
<accession>A0A1V9G8L1</accession>
<evidence type="ECO:0000256" key="1">
    <source>
        <dbReference type="SAM" id="Phobius"/>
    </source>
</evidence>
<comment type="caution">
    <text evidence="2">The sequence shown here is derived from an EMBL/GenBank/DDBJ whole genome shotgun (WGS) entry which is preliminary data.</text>
</comment>
<dbReference type="EMBL" id="LVYD01000001">
    <property type="protein sequence ID" value="OQP66806.1"/>
    <property type="molecule type" value="Genomic_DNA"/>
</dbReference>
<reference evidence="2 3" key="1">
    <citation type="submission" date="2016-03" db="EMBL/GenBank/DDBJ databases">
        <title>Niastella vici sp. nov., isolated from farmland soil.</title>
        <authorList>
            <person name="Chen L."/>
            <person name="Wang D."/>
            <person name="Yang S."/>
            <person name="Wang G."/>
        </authorList>
    </citation>
    <scope>NUCLEOTIDE SEQUENCE [LARGE SCALE GENOMIC DNA]</scope>
    <source>
        <strain evidence="2 3">DJ57</strain>
    </source>
</reference>
<gene>
    <name evidence="2" type="ORF">A3860_00080</name>
</gene>
<feature type="transmembrane region" description="Helical" evidence="1">
    <location>
        <begin position="41"/>
        <end position="64"/>
    </location>
</feature>
<sequence>MYVLLFLFGAAAFGCYVITLVSLAMGVWEHDRRKIFFGLRFLLWAVLVSIAFMLIFSTLLNGIANELGKIIDQI</sequence>
<keyword evidence="3" id="KW-1185">Reference proteome</keyword>
<dbReference type="STRING" id="1703345.A3860_00080"/>
<evidence type="ECO:0000313" key="3">
    <source>
        <dbReference type="Proteomes" id="UP000192796"/>
    </source>
</evidence>
<evidence type="ECO:0000313" key="2">
    <source>
        <dbReference type="EMBL" id="OQP66806.1"/>
    </source>
</evidence>
<feature type="transmembrane region" description="Helical" evidence="1">
    <location>
        <begin position="6"/>
        <end position="29"/>
    </location>
</feature>
<dbReference type="Proteomes" id="UP000192796">
    <property type="component" value="Unassembled WGS sequence"/>
</dbReference>
<dbReference type="RefSeq" id="WP_081144505.1">
    <property type="nucleotide sequence ID" value="NZ_LVYD01000001.1"/>
</dbReference>
<keyword evidence="1" id="KW-1133">Transmembrane helix</keyword>
<organism evidence="2 3">
    <name type="scientific">Niastella vici</name>
    <dbReference type="NCBI Taxonomy" id="1703345"/>
    <lineage>
        <taxon>Bacteria</taxon>
        <taxon>Pseudomonadati</taxon>
        <taxon>Bacteroidota</taxon>
        <taxon>Chitinophagia</taxon>
        <taxon>Chitinophagales</taxon>
        <taxon>Chitinophagaceae</taxon>
        <taxon>Niastella</taxon>
    </lineage>
</organism>
<protein>
    <submittedName>
        <fullName evidence="2">Uncharacterized protein</fullName>
    </submittedName>
</protein>
<keyword evidence="1" id="KW-0472">Membrane</keyword>
<dbReference type="AlphaFoldDB" id="A0A1V9G8L1"/>
<proteinExistence type="predicted"/>
<keyword evidence="1" id="KW-0812">Transmembrane</keyword>